<feature type="compositionally biased region" description="Basic and acidic residues" evidence="1">
    <location>
        <begin position="352"/>
        <end position="361"/>
    </location>
</feature>
<evidence type="ECO:0000256" key="1">
    <source>
        <dbReference type="SAM" id="MobiDB-lite"/>
    </source>
</evidence>
<feature type="compositionally biased region" description="Low complexity" evidence="1">
    <location>
        <begin position="458"/>
        <end position="481"/>
    </location>
</feature>
<evidence type="ECO:0000313" key="4">
    <source>
        <dbReference type="Proteomes" id="UP001430356"/>
    </source>
</evidence>
<keyword evidence="2" id="KW-1133">Transmembrane helix</keyword>
<dbReference type="AlphaFoldDB" id="A0AAW0F4T8"/>
<feature type="region of interest" description="Disordered" evidence="1">
    <location>
        <begin position="301"/>
        <end position="381"/>
    </location>
</feature>
<comment type="caution">
    <text evidence="3">The sequence shown here is derived from an EMBL/GenBank/DDBJ whole genome shotgun (WGS) entry which is preliminary data.</text>
</comment>
<feature type="compositionally biased region" description="Polar residues" evidence="1">
    <location>
        <begin position="500"/>
        <end position="509"/>
    </location>
</feature>
<feature type="region of interest" description="Disordered" evidence="1">
    <location>
        <begin position="402"/>
        <end position="545"/>
    </location>
</feature>
<proteinExistence type="predicted"/>
<gene>
    <name evidence="3" type="ORF">NESM_000190100</name>
</gene>
<dbReference type="SUPFAM" id="SSF53254">
    <property type="entry name" value="Phosphoglycerate mutase-like"/>
    <property type="match status" value="1"/>
</dbReference>
<protein>
    <submittedName>
        <fullName evidence="3">Histidine phosphatase superfamily (Branch 1)</fullName>
    </submittedName>
</protein>
<sequence length="930" mass="97820">MPADCSAGLPYPSQRVVVLRHGERRDSAPDAPPESDPPLTEAGVDAVQTAAARLKHYLGAAAAHSAVLVVSPFLRTLQTAECLQHHGVGAAHTMVIDNTLCEVFGPSRIKTTRAPQLTAPLMSRAVGGLPIWGESMEAATERYVANFLRNGDVYGGHLAITNSSTDRSALQGDESHSSHSLVVPAAMTNRCTGRLPPRTVPPRVDPARRGSDSTSIAEAPPQDVILVTHGDAISAVVAHFYPARVVYEADFLSFVIMRRYGVGNQVYHLDESAGVNWLVEGIDREPQDSILSAMEKQRFAVEGRGSGDSEWENGDGDGDSCDNIDDEGDNLDDDGDTGVPVSFAGRRMRPRRSGDSTDNSRLRRSAHSVSHGGAATVPPVYAANPFTPQTIAPHRRVARAASAAAAVESDGQCGTPATVSKKEPPASSAPPSSPTPRGHHRHHRITATPPRHSSNGHTTTAAAGAATASSPTSTAASSSPAQNHPNACEDCERIRPPTGTPAQSSSHSVTIIHHGRTSSENEDTAATAERRSPRPQPRDGWQPPDVAGAAVALQGSLEEREAEKHVALDGSGLESNGRLMSGYGGLSEASCAPSWTRSQATSLVYLSTTSAGRVATPPLAQATATAAAPGVILSYGSAAVTPPGKVVEMDFAVSASFSHGESASVAPPPGAIAAASTTELTFAATDSLHSSFAILDRRLDRQRSLIRAVSVSFALRVATAVLLLLDAVTLRHRSITFPCIVVVLAWEVGFAVLLHLSCRPGVSRQRRIRAAVEQLRLDVTYRRRAASAHPQPHVVVHNTDDGLSGESPPHPGGNSDGDGRGYESAVLWRGSPSTADEEVSTTGDDRGTIGEALRCAARHAAATVLKLLVISAFCVAFALLSGARATSVLSGVRDMFVPVAGLLFVLAHAGLNILRGLWDERKLDRILDHT</sequence>
<keyword evidence="4" id="KW-1185">Reference proteome</keyword>
<reference evidence="3 4" key="1">
    <citation type="journal article" date="2021" name="MBio">
        <title>A New Model Trypanosomatid, Novymonas esmeraldas: Genomic Perception of Its 'Candidatus Pandoraea novymonadis' Endosymbiont.</title>
        <authorList>
            <person name="Zakharova A."/>
            <person name="Saura A."/>
            <person name="Butenko A."/>
            <person name="Podesvova L."/>
            <person name="Warmusova S."/>
            <person name="Kostygov A.Y."/>
            <person name="Nenarokova A."/>
            <person name="Lukes J."/>
            <person name="Opperdoes F.R."/>
            <person name="Yurchenko V."/>
        </authorList>
    </citation>
    <scope>NUCLEOTIDE SEQUENCE [LARGE SCALE GENOMIC DNA]</scope>
    <source>
        <strain evidence="3 4">E262AT.01</strain>
    </source>
</reference>
<dbReference type="CDD" id="cd07067">
    <property type="entry name" value="HP_PGM_like"/>
    <property type="match status" value="1"/>
</dbReference>
<dbReference type="Proteomes" id="UP001430356">
    <property type="component" value="Unassembled WGS sequence"/>
</dbReference>
<dbReference type="InterPro" id="IPR051710">
    <property type="entry name" value="Phosphatase_SH3-domain"/>
</dbReference>
<dbReference type="PANTHER" id="PTHR16469:SF27">
    <property type="entry name" value="UBIQUITIN-ASSOCIATED AND SH3 DOMAIN-CONTAINING BA-RELATED"/>
    <property type="match status" value="1"/>
</dbReference>
<dbReference type="Pfam" id="PF00300">
    <property type="entry name" value="His_Phos_1"/>
    <property type="match status" value="1"/>
</dbReference>
<dbReference type="SMART" id="SM00855">
    <property type="entry name" value="PGAM"/>
    <property type="match status" value="1"/>
</dbReference>
<keyword evidence="2" id="KW-0472">Membrane</keyword>
<evidence type="ECO:0000313" key="3">
    <source>
        <dbReference type="EMBL" id="KAK7201283.1"/>
    </source>
</evidence>
<feature type="transmembrane region" description="Helical" evidence="2">
    <location>
        <begin position="864"/>
        <end position="883"/>
    </location>
</feature>
<dbReference type="PANTHER" id="PTHR16469">
    <property type="entry name" value="UBIQUITIN-ASSOCIATED AND SH3 DOMAIN-CONTAINING BA-RELATED"/>
    <property type="match status" value="1"/>
</dbReference>
<dbReference type="InterPro" id="IPR013078">
    <property type="entry name" value="His_Pase_superF_clade-1"/>
</dbReference>
<dbReference type="InterPro" id="IPR029033">
    <property type="entry name" value="His_PPase_superfam"/>
</dbReference>
<keyword evidence="2" id="KW-0812">Transmembrane</keyword>
<evidence type="ECO:0000256" key="2">
    <source>
        <dbReference type="SAM" id="Phobius"/>
    </source>
</evidence>
<feature type="region of interest" description="Disordered" evidence="1">
    <location>
        <begin position="784"/>
        <end position="819"/>
    </location>
</feature>
<accession>A0AAW0F4T8</accession>
<feature type="region of interest" description="Disordered" evidence="1">
    <location>
        <begin position="192"/>
        <end position="216"/>
    </location>
</feature>
<feature type="compositionally biased region" description="Acidic residues" evidence="1">
    <location>
        <begin position="309"/>
        <end position="336"/>
    </location>
</feature>
<dbReference type="EMBL" id="JAECZO010000013">
    <property type="protein sequence ID" value="KAK7201283.1"/>
    <property type="molecule type" value="Genomic_DNA"/>
</dbReference>
<name>A0AAW0F4T8_9TRYP</name>
<organism evidence="3 4">
    <name type="scientific">Novymonas esmeraldas</name>
    <dbReference type="NCBI Taxonomy" id="1808958"/>
    <lineage>
        <taxon>Eukaryota</taxon>
        <taxon>Discoba</taxon>
        <taxon>Euglenozoa</taxon>
        <taxon>Kinetoplastea</taxon>
        <taxon>Metakinetoplastina</taxon>
        <taxon>Trypanosomatida</taxon>
        <taxon>Trypanosomatidae</taxon>
        <taxon>Novymonas</taxon>
    </lineage>
</organism>
<dbReference type="Gene3D" id="3.40.50.1240">
    <property type="entry name" value="Phosphoglycerate mutase-like"/>
    <property type="match status" value="1"/>
</dbReference>
<feature type="transmembrane region" description="Helical" evidence="2">
    <location>
        <begin position="895"/>
        <end position="914"/>
    </location>
</feature>
<feature type="transmembrane region" description="Helical" evidence="2">
    <location>
        <begin position="735"/>
        <end position="756"/>
    </location>
</feature>